<accession>A0A426YCS6</accession>
<proteinExistence type="predicted"/>
<protein>
    <submittedName>
        <fullName evidence="2">Uncharacterized protein</fullName>
    </submittedName>
</protein>
<sequence length="101" mass="11122">MVGHGTKSRGSCCHVSLYDSPHSQTHKAGKRRQRWRKRKREAPALAFSSPTAVTQVAVAPSGPHGLSRHRIPASAAFAPPTPPARSPLDSDDLPFWQQNWF</sequence>
<feature type="region of interest" description="Disordered" evidence="1">
    <location>
        <begin position="1"/>
        <end position="101"/>
    </location>
</feature>
<evidence type="ECO:0000313" key="3">
    <source>
        <dbReference type="Proteomes" id="UP000287651"/>
    </source>
</evidence>
<organism evidence="2 3">
    <name type="scientific">Ensete ventricosum</name>
    <name type="common">Abyssinian banana</name>
    <name type="synonym">Musa ensete</name>
    <dbReference type="NCBI Taxonomy" id="4639"/>
    <lineage>
        <taxon>Eukaryota</taxon>
        <taxon>Viridiplantae</taxon>
        <taxon>Streptophyta</taxon>
        <taxon>Embryophyta</taxon>
        <taxon>Tracheophyta</taxon>
        <taxon>Spermatophyta</taxon>
        <taxon>Magnoliopsida</taxon>
        <taxon>Liliopsida</taxon>
        <taxon>Zingiberales</taxon>
        <taxon>Musaceae</taxon>
        <taxon>Ensete</taxon>
    </lineage>
</organism>
<name>A0A426YCS6_ENSVE</name>
<comment type="caution">
    <text evidence="2">The sequence shown here is derived from an EMBL/GenBank/DDBJ whole genome shotgun (WGS) entry which is preliminary data.</text>
</comment>
<dbReference type="AlphaFoldDB" id="A0A426YCS6"/>
<reference evidence="2 3" key="1">
    <citation type="journal article" date="2014" name="Agronomy (Basel)">
        <title>A Draft Genome Sequence for Ensete ventricosum, the Drought-Tolerant Tree Against Hunger.</title>
        <authorList>
            <person name="Harrison J."/>
            <person name="Moore K.A."/>
            <person name="Paszkiewicz K."/>
            <person name="Jones T."/>
            <person name="Grant M."/>
            <person name="Ambacheew D."/>
            <person name="Muzemil S."/>
            <person name="Studholme D.J."/>
        </authorList>
    </citation>
    <scope>NUCLEOTIDE SEQUENCE [LARGE SCALE GENOMIC DNA]</scope>
</reference>
<evidence type="ECO:0000256" key="1">
    <source>
        <dbReference type="SAM" id="MobiDB-lite"/>
    </source>
</evidence>
<dbReference type="EMBL" id="AMZH03013288">
    <property type="protein sequence ID" value="RRT49534.1"/>
    <property type="molecule type" value="Genomic_DNA"/>
</dbReference>
<dbReference type="Proteomes" id="UP000287651">
    <property type="component" value="Unassembled WGS sequence"/>
</dbReference>
<feature type="compositionally biased region" description="Basic residues" evidence="1">
    <location>
        <begin position="24"/>
        <end position="40"/>
    </location>
</feature>
<gene>
    <name evidence="2" type="ORF">B296_00052338</name>
</gene>
<evidence type="ECO:0000313" key="2">
    <source>
        <dbReference type="EMBL" id="RRT49534.1"/>
    </source>
</evidence>